<reference evidence="2 3" key="1">
    <citation type="submission" date="2019-09" db="EMBL/GenBank/DDBJ databases">
        <title>Hybrid Assembly of the complete Genome of the Deep-Sea Bacterium Moritella marina from long Nanopore and Illumina reads.</title>
        <authorList>
            <person name="Magin S."/>
            <person name="Georgoulis A."/>
            <person name="Papadimitriou K."/>
            <person name="Iliakis G."/>
            <person name="Vorgias C.E."/>
        </authorList>
    </citation>
    <scope>NUCLEOTIDE SEQUENCE [LARGE SCALE GENOMIC DNA]</scope>
    <source>
        <strain evidence="2 3">MP-1</strain>
    </source>
</reference>
<feature type="transmembrane region" description="Helical" evidence="1">
    <location>
        <begin position="64"/>
        <end position="83"/>
    </location>
</feature>
<evidence type="ECO:0000313" key="2">
    <source>
        <dbReference type="EMBL" id="QFI37430.1"/>
    </source>
</evidence>
<name>A0A5J6WK47_MORMI</name>
<dbReference type="RefSeq" id="WP_019439733.1">
    <property type="nucleotide sequence ID" value="NZ_ALOE01000004.1"/>
</dbReference>
<feature type="transmembrane region" description="Helical" evidence="1">
    <location>
        <begin position="6"/>
        <end position="26"/>
    </location>
</feature>
<evidence type="ECO:0000313" key="3">
    <source>
        <dbReference type="Proteomes" id="UP000327424"/>
    </source>
</evidence>
<dbReference type="OrthoDB" id="6400771at2"/>
<dbReference type="Proteomes" id="UP000327424">
    <property type="component" value="Chromosome"/>
</dbReference>
<keyword evidence="1" id="KW-1133">Transmembrane helix</keyword>
<protein>
    <submittedName>
        <fullName evidence="2">Uncharacterized protein</fullName>
    </submittedName>
</protein>
<keyword evidence="1" id="KW-0812">Transmembrane</keyword>
<evidence type="ECO:0000256" key="1">
    <source>
        <dbReference type="SAM" id="Phobius"/>
    </source>
</evidence>
<accession>A0A5J6WK47</accession>
<dbReference type="KEGG" id="mmaa:FR932_06085"/>
<keyword evidence="1" id="KW-0472">Membrane</keyword>
<dbReference type="AlphaFoldDB" id="A0A5J6WK47"/>
<gene>
    <name evidence="2" type="ORF">FR932_06085</name>
</gene>
<sequence>MGDLEWMMGVIMLSSFSFAAIARFNLHRYLERKQCLATVVKTQEQVKHEKPCPEAIWNEGLNKLYRYIITGMVIFVGGSATLVDSGALNALVCIFTHEIS</sequence>
<organism evidence="2 3">
    <name type="scientific">Moritella marina ATCC 15381</name>
    <dbReference type="NCBI Taxonomy" id="1202962"/>
    <lineage>
        <taxon>Bacteria</taxon>
        <taxon>Pseudomonadati</taxon>
        <taxon>Pseudomonadota</taxon>
        <taxon>Gammaproteobacteria</taxon>
        <taxon>Alteromonadales</taxon>
        <taxon>Moritellaceae</taxon>
        <taxon>Moritella</taxon>
    </lineage>
</organism>
<dbReference type="EMBL" id="CP044399">
    <property type="protein sequence ID" value="QFI37430.1"/>
    <property type="molecule type" value="Genomic_DNA"/>
</dbReference>
<proteinExistence type="predicted"/>
<keyword evidence="3" id="KW-1185">Reference proteome</keyword>